<evidence type="ECO:0000256" key="7">
    <source>
        <dbReference type="ARBA" id="ARBA00022475"/>
    </source>
</evidence>
<evidence type="ECO:0000256" key="13">
    <source>
        <dbReference type="ARBA" id="ARBA00023273"/>
    </source>
</evidence>
<comment type="subcellular location">
    <subcellularLocation>
        <location evidence="4">Cell membrane</location>
        <topology evidence="4">Multi-pass membrane protein</topology>
    </subcellularLocation>
    <subcellularLocation>
        <location evidence="2">Cell projection</location>
    </subcellularLocation>
    <subcellularLocation>
        <location evidence="3">Perikaryon</location>
    </subcellularLocation>
</comment>
<evidence type="ECO:0000256" key="9">
    <source>
        <dbReference type="ARBA" id="ARBA00022692"/>
    </source>
</evidence>
<feature type="transmembrane region" description="Helical" evidence="19">
    <location>
        <begin position="468"/>
        <end position="486"/>
    </location>
</feature>
<feature type="transmembrane region" description="Helical" evidence="19">
    <location>
        <begin position="261"/>
        <end position="284"/>
    </location>
</feature>
<dbReference type="InterPro" id="IPR003663">
    <property type="entry name" value="Sugar/inositol_transpt"/>
</dbReference>
<evidence type="ECO:0000256" key="10">
    <source>
        <dbReference type="ARBA" id="ARBA00022989"/>
    </source>
</evidence>
<feature type="transmembrane region" description="Helical" evidence="19">
    <location>
        <begin position="169"/>
        <end position="191"/>
    </location>
</feature>
<dbReference type="Proteomes" id="UP001176941">
    <property type="component" value="Chromosome 25"/>
</dbReference>
<dbReference type="InterPro" id="IPR045263">
    <property type="entry name" value="GLUT"/>
</dbReference>
<evidence type="ECO:0000256" key="2">
    <source>
        <dbReference type="ARBA" id="ARBA00004316"/>
    </source>
</evidence>
<comment type="catalytic activity">
    <reaction evidence="1">
        <text>D-glucose(out) = D-glucose(in)</text>
        <dbReference type="Rhea" id="RHEA:60376"/>
        <dbReference type="ChEBI" id="CHEBI:4167"/>
    </reaction>
</comment>
<dbReference type="InterPro" id="IPR036259">
    <property type="entry name" value="MFS_trans_sf"/>
</dbReference>
<evidence type="ECO:0000256" key="19">
    <source>
        <dbReference type="SAM" id="Phobius"/>
    </source>
</evidence>
<evidence type="ECO:0000256" key="14">
    <source>
        <dbReference type="ARBA" id="ARBA00034046"/>
    </source>
</evidence>
<dbReference type="SUPFAM" id="SSF103473">
    <property type="entry name" value="MFS general substrate transporter"/>
    <property type="match status" value="1"/>
</dbReference>
<dbReference type="CDD" id="cd17431">
    <property type="entry name" value="MFS_GLUT_Class1"/>
    <property type="match status" value="1"/>
</dbReference>
<feature type="transmembrane region" description="Helical" evidence="19">
    <location>
        <begin position="290"/>
        <end position="312"/>
    </location>
</feature>
<comment type="similarity">
    <text evidence="5">Belongs to the major facilitator superfamily. Sugar transporter (TC 2.A.1.1) family. Glucose transporter subfamily.</text>
</comment>
<evidence type="ECO:0000256" key="18">
    <source>
        <dbReference type="SAM" id="MobiDB-lite"/>
    </source>
</evidence>
<feature type="transmembrane region" description="Helical" evidence="19">
    <location>
        <begin position="203"/>
        <end position="222"/>
    </location>
</feature>
<dbReference type="PRINTS" id="PR00171">
    <property type="entry name" value="SUGRTRNSPORT"/>
</dbReference>
<dbReference type="NCBIfam" id="TIGR00879">
    <property type="entry name" value="SP"/>
    <property type="match status" value="1"/>
</dbReference>
<evidence type="ECO:0000256" key="8">
    <source>
        <dbReference type="ARBA" id="ARBA00022597"/>
    </source>
</evidence>
<dbReference type="Pfam" id="PF00083">
    <property type="entry name" value="Sugar_tr"/>
    <property type="match status" value="1"/>
</dbReference>
<feature type="transmembrane region" description="Helical" evidence="19">
    <location>
        <begin position="377"/>
        <end position="400"/>
    </location>
</feature>
<feature type="transmembrane region" description="Helical" evidence="19">
    <location>
        <begin position="533"/>
        <end position="555"/>
    </location>
</feature>
<keyword evidence="13" id="KW-0966">Cell projection</keyword>
<keyword evidence="21" id="KW-1185">Reference proteome</keyword>
<feature type="transmembrane region" description="Helical" evidence="19">
    <location>
        <begin position="113"/>
        <end position="133"/>
    </location>
</feature>
<dbReference type="EMBL" id="OX459961">
    <property type="protein sequence ID" value="CAI9166190.1"/>
    <property type="molecule type" value="Genomic_DNA"/>
</dbReference>
<feature type="transmembrane region" description="Helical" evidence="19">
    <location>
        <begin position="412"/>
        <end position="433"/>
    </location>
</feature>
<evidence type="ECO:0000256" key="11">
    <source>
        <dbReference type="ARBA" id="ARBA00023136"/>
    </source>
</evidence>
<dbReference type="PROSITE" id="PS00217">
    <property type="entry name" value="SUGAR_TRANSPORT_2"/>
    <property type="match status" value="1"/>
</dbReference>
<evidence type="ECO:0000256" key="16">
    <source>
        <dbReference type="ARBA" id="ARBA00041513"/>
    </source>
</evidence>
<feature type="transmembrane region" description="Helical" evidence="19">
    <location>
        <begin position="228"/>
        <end position="249"/>
    </location>
</feature>
<keyword evidence="10 19" id="KW-1133">Transmembrane helix</keyword>
<dbReference type="PANTHER" id="PTHR23503">
    <property type="entry name" value="SOLUTE CARRIER FAMILY 2"/>
    <property type="match status" value="1"/>
</dbReference>
<organism evidence="20 21">
    <name type="scientific">Rangifer tarandus platyrhynchus</name>
    <name type="common">Svalbard reindeer</name>
    <dbReference type="NCBI Taxonomy" id="3082113"/>
    <lineage>
        <taxon>Eukaryota</taxon>
        <taxon>Metazoa</taxon>
        <taxon>Chordata</taxon>
        <taxon>Craniata</taxon>
        <taxon>Vertebrata</taxon>
        <taxon>Euteleostomi</taxon>
        <taxon>Mammalia</taxon>
        <taxon>Eutheria</taxon>
        <taxon>Laurasiatheria</taxon>
        <taxon>Artiodactyla</taxon>
        <taxon>Ruminantia</taxon>
        <taxon>Pecora</taxon>
        <taxon>Cervidae</taxon>
        <taxon>Odocoileinae</taxon>
        <taxon>Rangifer</taxon>
    </lineage>
</organism>
<evidence type="ECO:0000256" key="6">
    <source>
        <dbReference type="ARBA" id="ARBA00022448"/>
    </source>
</evidence>
<evidence type="ECO:0000256" key="5">
    <source>
        <dbReference type="ARBA" id="ARBA00007004"/>
    </source>
</evidence>
<dbReference type="PROSITE" id="PS00216">
    <property type="entry name" value="SUGAR_TRANSPORT_1"/>
    <property type="match status" value="1"/>
</dbReference>
<keyword evidence="6" id="KW-0813">Transport</keyword>
<comment type="function">
    <text evidence="17">Facilitative glucose transporter. Can also mediate the uptake of various other monosaccharides across the cell membrane. Mediates the uptake of glucose, 2-deoxyglucose, galactose, mannose, xylose and fucose, and probably also dehydroascorbate. Does not mediate fructose transport. Required for mesendoderm differentiation.</text>
</comment>
<evidence type="ECO:0000256" key="17">
    <source>
        <dbReference type="ARBA" id="ARBA00045614"/>
    </source>
</evidence>
<feature type="transmembrane region" description="Helical" evidence="19">
    <location>
        <begin position="440"/>
        <end position="462"/>
    </location>
</feature>
<evidence type="ECO:0000313" key="21">
    <source>
        <dbReference type="Proteomes" id="UP001176941"/>
    </source>
</evidence>
<evidence type="ECO:0000313" key="20">
    <source>
        <dbReference type="EMBL" id="CAI9166190.1"/>
    </source>
</evidence>
<evidence type="ECO:0000256" key="4">
    <source>
        <dbReference type="ARBA" id="ARBA00004651"/>
    </source>
</evidence>
<dbReference type="PRINTS" id="PR01192">
    <property type="entry name" value="GLUCTRSPORT3"/>
</dbReference>
<gene>
    <name evidence="20" type="ORF">MRATA1EN1_LOCUS15152</name>
</gene>
<evidence type="ECO:0000256" key="12">
    <source>
        <dbReference type="ARBA" id="ARBA00023180"/>
    </source>
</evidence>
<evidence type="ECO:0000256" key="3">
    <source>
        <dbReference type="ARBA" id="ARBA00004484"/>
    </source>
</evidence>
<keyword evidence="8" id="KW-0762">Sugar transport</keyword>
<dbReference type="InterPro" id="IPR002945">
    <property type="entry name" value="Glc_transpt_3"/>
</dbReference>
<feature type="compositionally biased region" description="Low complexity" evidence="18">
    <location>
        <begin position="48"/>
        <end position="79"/>
    </location>
</feature>
<keyword evidence="9 19" id="KW-0812">Transmembrane</keyword>
<feature type="region of interest" description="Disordered" evidence="18">
    <location>
        <begin position="28"/>
        <end position="95"/>
    </location>
</feature>
<accession>A0ABN8YYG6</accession>
<evidence type="ECO:0000256" key="1">
    <source>
        <dbReference type="ARBA" id="ARBA00000618"/>
    </source>
</evidence>
<proteinExistence type="inferred from homology"/>
<keyword evidence="7" id="KW-1003">Cell membrane</keyword>
<dbReference type="InterPro" id="IPR005829">
    <property type="entry name" value="Sugar_transporter_CS"/>
</dbReference>
<protein>
    <recommendedName>
        <fullName evidence="15">Solute carrier family 2, facilitated glucose transporter member 3</fullName>
    </recommendedName>
    <alternativeName>
        <fullName evidence="16">Glucose transporter type 3, brain</fullName>
    </alternativeName>
</protein>
<dbReference type="Gene3D" id="1.20.1250.20">
    <property type="entry name" value="MFS general substrate transporter like domains"/>
    <property type="match status" value="1"/>
</dbReference>
<sequence length="676" mass="73656">MQTDTAEWQQGRFGVRCLEQKPALEAEPSCDLLHLPRNASDSRKLELSPPTRAAPRRAPSAAGRGRGAGADVRGDTAPPAQHPVPPPARRPRPGGPAHVFPVRVFENKYIRRVTAPLIFAISVATIGSFQYGYNTGVINAPEAIIKDFLNYTLEERSETPASSVLLTSLWSLSVAIFSVGGMIGSFSVGLFVNRFGRRNSMLIVNLLAIAGGCLMGFCKIAESVEMLILGRLIIGLFCGLCTGFVPMYIGEISPTALRGAFGTLNQLGIVIGILVAQIFGLKVILGTEDLWPLLLGFTILPAIIQCAALPFCPESPRFLLINRKEEEKAKEILQKLWGTEDVAQDIQEMKDESMRMSQEKQVTVLELFRAPNYRQPIIISIMLQLSQQLSGINAVFYYSTGIFKDAGVQEPVYATIGAGVVNTIFTVVSVFLVERAGRRTLHLIGLGGMAFCSILMTISLLLKDHYSWMSFICIGAILVFVAFFEIGPGPIPWFIVAELFGQGPRPAAMAVAGCSNWTSNFLVGLLFPSAAFYLGAYVFIVFTAFLVIFWVFTFFKVPETRGRTFEEITRAFEGQWPPCSLSSLRSSPRSCPAPASVASPAPHSPEAALRWTKPRSLQEAGLLAARDGRGVCFGAGGGVPSREPSLRRRERPRKPVGFASVQFQSFLAKILAILGN</sequence>
<evidence type="ECO:0000256" key="15">
    <source>
        <dbReference type="ARBA" id="ARBA00039287"/>
    </source>
</evidence>
<comment type="catalytic activity">
    <reaction evidence="14">
        <text>D-galactose(in) = D-galactose(out)</text>
        <dbReference type="Rhea" id="RHEA:34915"/>
        <dbReference type="ChEBI" id="CHEBI:4139"/>
    </reaction>
</comment>
<keyword evidence="12" id="KW-0325">Glycoprotein</keyword>
<dbReference type="PANTHER" id="PTHR23503:SF99">
    <property type="entry name" value="SOLUTE CARRIER FAMILY 2, FACILITATED GLUCOSE TRANSPORTER MEMBER 3"/>
    <property type="match status" value="1"/>
</dbReference>
<name>A0ABN8YYG6_RANTA</name>
<dbReference type="InterPro" id="IPR005828">
    <property type="entry name" value="MFS_sugar_transport-like"/>
</dbReference>
<reference evidence="20" key="1">
    <citation type="submission" date="2023-04" db="EMBL/GenBank/DDBJ databases">
        <authorList>
            <consortium name="ELIXIR-Norway"/>
        </authorList>
    </citation>
    <scope>NUCLEOTIDE SEQUENCE [LARGE SCALE GENOMIC DNA]</scope>
</reference>
<keyword evidence="11 19" id="KW-0472">Membrane</keyword>
<feature type="transmembrane region" description="Helical" evidence="19">
    <location>
        <begin position="507"/>
        <end position="527"/>
    </location>
</feature>